<reference evidence="2" key="1">
    <citation type="journal article" date="2019" name="bioRxiv">
        <title>The Genome of the Zebra Mussel, Dreissena polymorpha: A Resource for Invasive Species Research.</title>
        <authorList>
            <person name="McCartney M.A."/>
            <person name="Auch B."/>
            <person name="Kono T."/>
            <person name="Mallez S."/>
            <person name="Zhang Y."/>
            <person name="Obille A."/>
            <person name="Becker A."/>
            <person name="Abrahante J.E."/>
            <person name="Garbe J."/>
            <person name="Badalamenti J.P."/>
            <person name="Herman A."/>
            <person name="Mangelson H."/>
            <person name="Liachko I."/>
            <person name="Sullivan S."/>
            <person name="Sone E.D."/>
            <person name="Koren S."/>
            <person name="Silverstein K.A.T."/>
            <person name="Beckman K.B."/>
            <person name="Gohl D.M."/>
        </authorList>
    </citation>
    <scope>NUCLEOTIDE SEQUENCE</scope>
    <source>
        <strain evidence="2">Duluth1</strain>
        <tissue evidence="2">Whole animal</tissue>
    </source>
</reference>
<organism evidence="2 3">
    <name type="scientific">Dreissena polymorpha</name>
    <name type="common">Zebra mussel</name>
    <name type="synonym">Mytilus polymorpha</name>
    <dbReference type="NCBI Taxonomy" id="45954"/>
    <lineage>
        <taxon>Eukaryota</taxon>
        <taxon>Metazoa</taxon>
        <taxon>Spiralia</taxon>
        <taxon>Lophotrochozoa</taxon>
        <taxon>Mollusca</taxon>
        <taxon>Bivalvia</taxon>
        <taxon>Autobranchia</taxon>
        <taxon>Heteroconchia</taxon>
        <taxon>Euheterodonta</taxon>
        <taxon>Imparidentia</taxon>
        <taxon>Neoheterodontei</taxon>
        <taxon>Myida</taxon>
        <taxon>Dreissenoidea</taxon>
        <taxon>Dreissenidae</taxon>
        <taxon>Dreissena</taxon>
    </lineage>
</organism>
<evidence type="ECO:0000256" key="1">
    <source>
        <dbReference type="SAM" id="MobiDB-lite"/>
    </source>
</evidence>
<proteinExistence type="predicted"/>
<reference evidence="2" key="2">
    <citation type="submission" date="2020-11" db="EMBL/GenBank/DDBJ databases">
        <authorList>
            <person name="McCartney M.A."/>
            <person name="Auch B."/>
            <person name="Kono T."/>
            <person name="Mallez S."/>
            <person name="Becker A."/>
            <person name="Gohl D.M."/>
            <person name="Silverstein K.A.T."/>
            <person name="Koren S."/>
            <person name="Bechman K.B."/>
            <person name="Herman A."/>
            <person name="Abrahante J.E."/>
            <person name="Garbe J."/>
        </authorList>
    </citation>
    <scope>NUCLEOTIDE SEQUENCE</scope>
    <source>
        <strain evidence="2">Duluth1</strain>
        <tissue evidence="2">Whole animal</tissue>
    </source>
</reference>
<name>A0A9D4FSX1_DREPO</name>
<gene>
    <name evidence="2" type="ORF">DPMN_131952</name>
</gene>
<dbReference type="EMBL" id="JAIWYP010000006">
    <property type="protein sequence ID" value="KAH3803686.1"/>
    <property type="molecule type" value="Genomic_DNA"/>
</dbReference>
<feature type="region of interest" description="Disordered" evidence="1">
    <location>
        <begin position="38"/>
        <end position="62"/>
    </location>
</feature>
<accession>A0A9D4FSX1</accession>
<evidence type="ECO:0000313" key="2">
    <source>
        <dbReference type="EMBL" id="KAH3803686.1"/>
    </source>
</evidence>
<protein>
    <submittedName>
        <fullName evidence="2">Uncharacterized protein</fullName>
    </submittedName>
</protein>
<comment type="caution">
    <text evidence="2">The sequence shown here is derived from an EMBL/GenBank/DDBJ whole genome shotgun (WGS) entry which is preliminary data.</text>
</comment>
<dbReference type="AlphaFoldDB" id="A0A9D4FSX1"/>
<evidence type="ECO:0000313" key="3">
    <source>
        <dbReference type="Proteomes" id="UP000828390"/>
    </source>
</evidence>
<dbReference type="Proteomes" id="UP000828390">
    <property type="component" value="Unassembled WGS sequence"/>
</dbReference>
<keyword evidence="3" id="KW-1185">Reference proteome</keyword>
<sequence>MYTIINSLFRTKHTPDSCQQLNRRIHHMHKRFNIVPSPSALVEEPTKGQRTSSRNAGTTNPC</sequence>
<feature type="compositionally biased region" description="Polar residues" evidence="1">
    <location>
        <begin position="48"/>
        <end position="62"/>
    </location>
</feature>